<reference evidence="12" key="3">
    <citation type="submission" date="2017-06" db="EMBL/GenBank/DDBJ databases">
        <authorList>
            <person name="Cremers G."/>
        </authorList>
    </citation>
    <scope>NUCLEOTIDE SEQUENCE [LARGE SCALE GENOMIC DNA]</scope>
</reference>
<keyword evidence="5 8" id="KW-0812">Transmembrane</keyword>
<comment type="subcellular location">
    <subcellularLocation>
        <location evidence="1">Cell membrane</location>
        <topology evidence="1">Multi-pass membrane protein</topology>
    </subcellularLocation>
</comment>
<sequence>MVSQLNLGDGSITLKPFQITGKDIKSKINTWFSIKRNQYISIALILFFAFLVRMYLSTLQGFEFDISLFRTWSRGVHFTGISNFYHGVKSDYPPLYIYILWAVGAFYKLFISSSFDIQSPVFTILLKTPAIIADIATALLIFLIVRKYGSFNMSFLSMTVYAFNPAIIYNSAIWGQVDSVYTLFLMFALMEFVSGKPMIAGTSLAMGILTKPQSLVLVPLFALIMLKKHSLLTFVKVSIASFTVFVLVALPFYLNTSIFGLFRLYFSSYTQYPFNSLNALNIWSFGGLFQPDNKIFLFLTYRIWGYLLFGLLFIYVAYIITKRKDDRSIYIATAILFFGFFMLFTRIHERYLFSLFAPLAVAMALDRRLSYVYLSATITFLFNLHFVLEESKTGTFANIEFLIPLIAGINLILFIYTIYCFSSDLNSLKVDIKHSGIKKHHEQ</sequence>
<reference evidence="9 11" key="1">
    <citation type="submission" date="2015-09" db="EMBL/GenBank/DDBJ databases">
        <title>A metagenomics-based metabolic model of nitrate-dependent anaerobic oxidation of methane by Methanoperedens-like archaea.</title>
        <authorList>
            <person name="Arshad A."/>
            <person name="Speth D.R."/>
            <person name="De Graaf R.M."/>
            <person name="Op Den Camp H.J."/>
            <person name="Jetten M.S."/>
            <person name="Welte C.U."/>
        </authorList>
    </citation>
    <scope>NUCLEOTIDE SEQUENCE [LARGE SCALE GENOMIC DNA]</scope>
</reference>
<dbReference type="Proteomes" id="UP000218615">
    <property type="component" value="Unassembled WGS sequence"/>
</dbReference>
<evidence type="ECO:0008006" key="13">
    <source>
        <dbReference type="Google" id="ProtNLM"/>
    </source>
</evidence>
<evidence type="ECO:0000256" key="7">
    <source>
        <dbReference type="ARBA" id="ARBA00023136"/>
    </source>
</evidence>
<evidence type="ECO:0000256" key="5">
    <source>
        <dbReference type="ARBA" id="ARBA00022692"/>
    </source>
</evidence>
<dbReference type="InterPro" id="IPR050297">
    <property type="entry name" value="LipidA_mod_glycosyltrf_83"/>
</dbReference>
<reference evidence="10" key="2">
    <citation type="submission" date="2017-06" db="EMBL/GenBank/DDBJ databases">
        <authorList>
            <person name="Kim H.J."/>
            <person name="Triplett B.A."/>
        </authorList>
    </citation>
    <scope>NUCLEOTIDE SEQUENCE [LARGE SCALE GENOMIC DNA]</scope>
    <source>
        <strain evidence="10">Mnv1</strain>
    </source>
</reference>
<dbReference type="PATRIC" id="fig|1719120.3.peg.415"/>
<dbReference type="Proteomes" id="UP000050360">
    <property type="component" value="Unassembled WGS sequence"/>
</dbReference>
<dbReference type="AlphaFoldDB" id="A0A0P8CN67"/>
<dbReference type="GO" id="GO:0008610">
    <property type="term" value="P:lipid biosynthetic process"/>
    <property type="evidence" value="ECO:0007669"/>
    <property type="project" value="UniProtKB-ARBA"/>
</dbReference>
<keyword evidence="12" id="KW-1185">Reference proteome</keyword>
<keyword evidence="3" id="KW-0328">Glycosyltransferase</keyword>
<keyword evidence="7 8" id="KW-0472">Membrane</keyword>
<evidence type="ECO:0000313" key="12">
    <source>
        <dbReference type="Proteomes" id="UP000218615"/>
    </source>
</evidence>
<protein>
    <recommendedName>
        <fullName evidence="13">Glycosyltransferase RgtA/B/C/D-like domain-containing protein</fullName>
    </recommendedName>
</protein>
<keyword evidence="4" id="KW-0808">Transferase</keyword>
<feature type="transmembrane region" description="Helical" evidence="8">
    <location>
        <begin position="368"/>
        <end position="387"/>
    </location>
</feature>
<dbReference type="GO" id="GO:0016763">
    <property type="term" value="F:pentosyltransferase activity"/>
    <property type="evidence" value="ECO:0007669"/>
    <property type="project" value="TreeGrafter"/>
</dbReference>
<dbReference type="EMBL" id="FZMP01000145">
    <property type="protein sequence ID" value="SNQ61061.1"/>
    <property type="molecule type" value="Genomic_DNA"/>
</dbReference>
<evidence type="ECO:0000313" key="11">
    <source>
        <dbReference type="Proteomes" id="UP000050360"/>
    </source>
</evidence>
<accession>A0A0P8CN67</accession>
<feature type="transmembrane region" description="Helical" evidence="8">
    <location>
        <begin position="399"/>
        <end position="419"/>
    </location>
</feature>
<feature type="transmembrane region" description="Helical" evidence="8">
    <location>
        <begin position="95"/>
        <end position="112"/>
    </location>
</feature>
<dbReference type="EMBL" id="LKCM01000030">
    <property type="protein sequence ID" value="KPQ45056.1"/>
    <property type="molecule type" value="Genomic_DNA"/>
</dbReference>
<dbReference type="OrthoDB" id="372938at2157"/>
<gene>
    <name evidence="10" type="ORF">MNV_2290002</name>
    <name evidence="9" type="ORF">MPEBLZ_00382</name>
</gene>
<feature type="transmembrane region" description="Helical" evidence="8">
    <location>
        <begin position="39"/>
        <end position="56"/>
    </location>
</feature>
<feature type="transmembrane region" description="Helical" evidence="8">
    <location>
        <begin position="303"/>
        <end position="321"/>
    </location>
</feature>
<evidence type="ECO:0000313" key="10">
    <source>
        <dbReference type="EMBL" id="SNQ61061.1"/>
    </source>
</evidence>
<keyword evidence="6 8" id="KW-1133">Transmembrane helix</keyword>
<dbReference type="PANTHER" id="PTHR33908:SF11">
    <property type="entry name" value="MEMBRANE PROTEIN"/>
    <property type="match status" value="1"/>
</dbReference>
<evidence type="ECO:0000256" key="3">
    <source>
        <dbReference type="ARBA" id="ARBA00022676"/>
    </source>
</evidence>
<feature type="transmembrane region" description="Helical" evidence="8">
    <location>
        <begin position="328"/>
        <end position="348"/>
    </location>
</feature>
<evidence type="ECO:0000256" key="4">
    <source>
        <dbReference type="ARBA" id="ARBA00022679"/>
    </source>
</evidence>
<feature type="transmembrane region" description="Helical" evidence="8">
    <location>
        <begin position="205"/>
        <end position="226"/>
    </location>
</feature>
<dbReference type="PANTHER" id="PTHR33908">
    <property type="entry name" value="MANNOSYLTRANSFERASE YKCB-RELATED"/>
    <property type="match status" value="1"/>
</dbReference>
<evidence type="ECO:0000256" key="8">
    <source>
        <dbReference type="SAM" id="Phobius"/>
    </source>
</evidence>
<organism evidence="9 11">
    <name type="scientific">Candidatus Methanoperedens nitratireducens</name>
    <dbReference type="NCBI Taxonomy" id="1392998"/>
    <lineage>
        <taxon>Archaea</taxon>
        <taxon>Methanobacteriati</taxon>
        <taxon>Methanobacteriota</taxon>
        <taxon>Stenosarchaea group</taxon>
        <taxon>Methanomicrobia</taxon>
        <taxon>Methanosarcinales</taxon>
        <taxon>ANME-2 cluster</taxon>
        <taxon>Candidatus Methanoperedentaceae</taxon>
        <taxon>Candidatus Methanoperedens</taxon>
    </lineage>
</organism>
<feature type="transmembrane region" description="Helical" evidence="8">
    <location>
        <begin position="124"/>
        <end position="145"/>
    </location>
</feature>
<evidence type="ECO:0000313" key="9">
    <source>
        <dbReference type="EMBL" id="KPQ45056.1"/>
    </source>
</evidence>
<evidence type="ECO:0000256" key="6">
    <source>
        <dbReference type="ARBA" id="ARBA00022989"/>
    </source>
</evidence>
<evidence type="ECO:0000256" key="1">
    <source>
        <dbReference type="ARBA" id="ARBA00004651"/>
    </source>
</evidence>
<dbReference type="RefSeq" id="WP_141398748.1">
    <property type="nucleotide sequence ID" value="NZ_FZMP01000145.1"/>
</dbReference>
<keyword evidence="2" id="KW-1003">Cell membrane</keyword>
<evidence type="ECO:0000256" key="2">
    <source>
        <dbReference type="ARBA" id="ARBA00022475"/>
    </source>
</evidence>
<name>A0A0P8CN67_9EURY</name>
<dbReference type="GO" id="GO:0005886">
    <property type="term" value="C:plasma membrane"/>
    <property type="evidence" value="ECO:0007669"/>
    <property type="project" value="UniProtKB-SubCell"/>
</dbReference>
<feature type="transmembrane region" description="Helical" evidence="8">
    <location>
        <begin position="233"/>
        <end position="254"/>
    </location>
</feature>
<proteinExistence type="predicted"/>
<accession>A0A284VP53</accession>